<sequence>MAEDEDYDVEIAADGLLVRGRLFAFLEGDDLVVELPEARARDLKARGVAFAFRAAGRPSRDWVRVSDRQLWPELAREAHTFVGEPAVGGES</sequence>
<comment type="caution">
    <text evidence="1">The sequence shown here is derived from an EMBL/GenBank/DDBJ whole genome shotgun (WGS) entry which is preliminary data.</text>
</comment>
<accession>A0A6L9XXN0</accession>
<organism evidence="1 2">
    <name type="scientific">Leifsonia tongyongensis</name>
    <dbReference type="NCBI Taxonomy" id="1268043"/>
    <lineage>
        <taxon>Bacteria</taxon>
        <taxon>Bacillati</taxon>
        <taxon>Actinomycetota</taxon>
        <taxon>Actinomycetes</taxon>
        <taxon>Micrococcales</taxon>
        <taxon>Microbacteriaceae</taxon>
        <taxon>Leifsonia</taxon>
    </lineage>
</organism>
<gene>
    <name evidence="1" type="ORF">G3T36_07950</name>
</gene>
<evidence type="ECO:0008006" key="3">
    <source>
        <dbReference type="Google" id="ProtNLM"/>
    </source>
</evidence>
<dbReference type="AlphaFoldDB" id="A0A6L9XXN0"/>
<keyword evidence="2" id="KW-1185">Reference proteome</keyword>
<evidence type="ECO:0000313" key="1">
    <source>
        <dbReference type="EMBL" id="NEN05804.1"/>
    </source>
</evidence>
<dbReference type="EMBL" id="JAAGWY010000001">
    <property type="protein sequence ID" value="NEN05804.1"/>
    <property type="molecule type" value="Genomic_DNA"/>
</dbReference>
<dbReference type="Proteomes" id="UP000474967">
    <property type="component" value="Unassembled WGS sequence"/>
</dbReference>
<name>A0A6L9XXN0_9MICO</name>
<proteinExistence type="predicted"/>
<reference evidence="1 2" key="1">
    <citation type="journal article" date="2014" name="J. Microbiol.">
        <title>Diaminobutyricibacter tongyongensis gen. nov., sp. nov. and Homoserinibacter gongjuensis gen. nov., sp. nov. belong to the family Microbacteriaceae.</title>
        <authorList>
            <person name="Kim S.J."/>
            <person name="Ahn J.H."/>
            <person name="Weon H.Y."/>
            <person name="Hamada M."/>
            <person name="Suzuki K."/>
            <person name="Kwon S.W."/>
        </authorList>
    </citation>
    <scope>NUCLEOTIDE SEQUENCE [LARGE SCALE GENOMIC DNA]</scope>
    <source>
        <strain evidence="1 2">NBRC 108724</strain>
    </source>
</reference>
<evidence type="ECO:0000313" key="2">
    <source>
        <dbReference type="Proteomes" id="UP000474967"/>
    </source>
</evidence>
<protein>
    <recommendedName>
        <fullName evidence="3">MmcQ/YjbR family DNA-binding protein</fullName>
    </recommendedName>
</protein>